<dbReference type="STRING" id="60517.A0A0R3WBF1"/>
<dbReference type="Proteomes" id="UP000282613">
    <property type="component" value="Unassembled WGS sequence"/>
</dbReference>
<dbReference type="SMART" id="SM00612">
    <property type="entry name" value="Kelch"/>
    <property type="match status" value="1"/>
</dbReference>
<evidence type="ECO:0000256" key="1">
    <source>
        <dbReference type="ARBA" id="ARBA00022441"/>
    </source>
</evidence>
<name>A0A0R3WBF1_TAEAS</name>
<keyword evidence="5" id="KW-1185">Reference proteome</keyword>
<dbReference type="Gene3D" id="2.120.10.80">
    <property type="entry name" value="Kelch-type beta propeller"/>
    <property type="match status" value="1"/>
</dbReference>
<protein>
    <submittedName>
        <fullName evidence="6">BTB domain-containing protein</fullName>
    </submittedName>
</protein>
<feature type="domain" description="BTB" evidence="3">
    <location>
        <begin position="9"/>
        <end position="64"/>
    </location>
</feature>
<evidence type="ECO:0000313" key="5">
    <source>
        <dbReference type="Proteomes" id="UP000282613"/>
    </source>
</evidence>
<dbReference type="InterPro" id="IPR015915">
    <property type="entry name" value="Kelch-typ_b-propeller"/>
</dbReference>
<dbReference type="Gene3D" id="3.30.710.10">
    <property type="entry name" value="Potassium Channel Kv1.1, Chain A"/>
    <property type="match status" value="1"/>
</dbReference>
<accession>A0A0R3WBF1</accession>
<dbReference type="SUPFAM" id="SSF117281">
    <property type="entry name" value="Kelch motif"/>
    <property type="match status" value="1"/>
</dbReference>
<dbReference type="SUPFAM" id="SSF54695">
    <property type="entry name" value="POZ domain"/>
    <property type="match status" value="1"/>
</dbReference>
<reference evidence="4 5" key="2">
    <citation type="submission" date="2018-11" db="EMBL/GenBank/DDBJ databases">
        <authorList>
            <consortium name="Pathogen Informatics"/>
        </authorList>
    </citation>
    <scope>NUCLEOTIDE SEQUENCE [LARGE SCALE GENOMIC DNA]</scope>
</reference>
<dbReference type="AlphaFoldDB" id="A0A0R3WBF1"/>
<dbReference type="InterPro" id="IPR000210">
    <property type="entry name" value="BTB/POZ_dom"/>
</dbReference>
<organism evidence="6">
    <name type="scientific">Taenia asiatica</name>
    <name type="common">Asian tapeworm</name>
    <dbReference type="NCBI Taxonomy" id="60517"/>
    <lineage>
        <taxon>Eukaryota</taxon>
        <taxon>Metazoa</taxon>
        <taxon>Spiralia</taxon>
        <taxon>Lophotrochozoa</taxon>
        <taxon>Platyhelminthes</taxon>
        <taxon>Cestoda</taxon>
        <taxon>Eucestoda</taxon>
        <taxon>Cyclophyllidea</taxon>
        <taxon>Taeniidae</taxon>
        <taxon>Taenia</taxon>
    </lineage>
</organism>
<keyword evidence="2" id="KW-0677">Repeat</keyword>
<gene>
    <name evidence="4" type="ORF">TASK_LOCUS7966</name>
</gene>
<evidence type="ECO:0000259" key="3">
    <source>
        <dbReference type="Pfam" id="PF00651"/>
    </source>
</evidence>
<dbReference type="PANTHER" id="PTHR24412:SF489">
    <property type="entry name" value="RING FINGER DOMAIN AND KELCH REPEAT-CONTAINING PROTEIN DDB_G0271372"/>
    <property type="match status" value="1"/>
</dbReference>
<dbReference type="InterPro" id="IPR006652">
    <property type="entry name" value="Kelch_1"/>
</dbReference>
<proteinExistence type="predicted"/>
<dbReference type="EMBL" id="UYRS01018707">
    <property type="protein sequence ID" value="VDK39328.1"/>
    <property type="molecule type" value="Genomic_DNA"/>
</dbReference>
<dbReference type="Gene3D" id="1.25.40.420">
    <property type="match status" value="1"/>
</dbReference>
<evidence type="ECO:0000313" key="4">
    <source>
        <dbReference type="EMBL" id="VDK39328.1"/>
    </source>
</evidence>
<reference evidence="6" key="1">
    <citation type="submission" date="2017-02" db="UniProtKB">
        <authorList>
            <consortium name="WormBaseParasite"/>
        </authorList>
    </citation>
    <scope>IDENTIFICATION</scope>
</reference>
<sequence>MTSGQDELAIQWKGFSYDVVDAIVNYAYTGKIIISTGNATQLCLLAHNLGCEGLGSSCVEFLRTRLSQENVAEVWSLANVTMNRELIELCIPLMSRHLGDLCWPQEPLVQTTVEQFDTLLEDRRLKNVSEETKFRAISKWLKAGTTLPSLRMQPKVKVIKQQLWALPSSPLLDKYMRHLSHRRDHLYNNPNSRFYECPDSVEFDTRGAIDPQLECSFNILHFVIAATVATGQIVQYNNSFPWRGKESSLMFVNCQNGSIFYKSFNTSDREYYAVASKNESIFIFGGYLYKQCLATCEKLDTSNGEIIQLPHMPSARRDASALTIPDVGILVVGGLHQASGSLTKSNNAELLVQDPKNASGWRWVQLQPMLQARRSPGIAYFRGCAVVVGGDDGLTAECLPLPSIGQTEIRWTRLHRCDKQYSTATSLVTFNERLILLLSDYTGADVHEFLPVEGDQSLATFEWKPLFRLDDLESPRLFVAREELDES</sequence>
<dbReference type="Pfam" id="PF00651">
    <property type="entry name" value="BTB"/>
    <property type="match status" value="1"/>
</dbReference>
<dbReference type="PANTHER" id="PTHR24412">
    <property type="entry name" value="KELCH PROTEIN"/>
    <property type="match status" value="1"/>
</dbReference>
<keyword evidence="1" id="KW-0880">Kelch repeat</keyword>
<evidence type="ECO:0000256" key="2">
    <source>
        <dbReference type="ARBA" id="ARBA00022737"/>
    </source>
</evidence>
<dbReference type="OrthoDB" id="191037at2759"/>
<evidence type="ECO:0000313" key="6">
    <source>
        <dbReference type="WBParaSite" id="TASK_0000796501-mRNA-1"/>
    </source>
</evidence>
<dbReference type="InterPro" id="IPR011333">
    <property type="entry name" value="SKP1/BTB/POZ_sf"/>
</dbReference>
<dbReference type="WBParaSite" id="TASK_0000796501-mRNA-1">
    <property type="protein sequence ID" value="TASK_0000796501-mRNA-1"/>
    <property type="gene ID" value="TASK_0000796501"/>
</dbReference>